<accession>A0A5J4TM56</accession>
<name>A0A5J4TM56_9EUKA</name>
<feature type="compositionally biased region" description="Basic and acidic residues" evidence="1">
    <location>
        <begin position="26"/>
        <end position="35"/>
    </location>
</feature>
<evidence type="ECO:0000256" key="1">
    <source>
        <dbReference type="SAM" id="MobiDB-lite"/>
    </source>
</evidence>
<reference evidence="3 4" key="1">
    <citation type="submission" date="2019-03" db="EMBL/GenBank/DDBJ databases">
        <title>Single cell metagenomics reveals metabolic interactions within the superorganism composed of flagellate Streblomastix strix and complex community of Bacteroidetes bacteria on its surface.</title>
        <authorList>
            <person name="Treitli S.C."/>
            <person name="Kolisko M."/>
            <person name="Husnik F."/>
            <person name="Keeling P."/>
            <person name="Hampl V."/>
        </authorList>
    </citation>
    <scope>NUCLEOTIDE SEQUENCE [LARGE SCALE GENOMIC DNA]</scope>
    <source>
        <strain evidence="3">ST1C</strain>
    </source>
</reference>
<feature type="transmembrane region" description="Helical" evidence="2">
    <location>
        <begin position="95"/>
        <end position="117"/>
    </location>
</feature>
<evidence type="ECO:0000256" key="2">
    <source>
        <dbReference type="SAM" id="Phobius"/>
    </source>
</evidence>
<keyword evidence="2" id="KW-0812">Transmembrane</keyword>
<proteinExistence type="predicted"/>
<evidence type="ECO:0000313" key="3">
    <source>
        <dbReference type="EMBL" id="KAA6359596.1"/>
    </source>
</evidence>
<evidence type="ECO:0000313" key="4">
    <source>
        <dbReference type="Proteomes" id="UP000324800"/>
    </source>
</evidence>
<dbReference type="AlphaFoldDB" id="A0A5J4TM56"/>
<feature type="compositionally biased region" description="Acidic residues" evidence="1">
    <location>
        <begin position="36"/>
        <end position="45"/>
    </location>
</feature>
<dbReference type="EMBL" id="SNRW01028144">
    <property type="protein sequence ID" value="KAA6359596.1"/>
    <property type="molecule type" value="Genomic_DNA"/>
</dbReference>
<organism evidence="3 4">
    <name type="scientific">Streblomastix strix</name>
    <dbReference type="NCBI Taxonomy" id="222440"/>
    <lineage>
        <taxon>Eukaryota</taxon>
        <taxon>Metamonada</taxon>
        <taxon>Preaxostyla</taxon>
        <taxon>Oxymonadida</taxon>
        <taxon>Streblomastigidae</taxon>
        <taxon>Streblomastix</taxon>
    </lineage>
</organism>
<gene>
    <name evidence="3" type="ORF">EZS28_044877</name>
</gene>
<keyword evidence="2" id="KW-1133">Transmembrane helix</keyword>
<keyword evidence="2" id="KW-0472">Membrane</keyword>
<dbReference type="Proteomes" id="UP000324800">
    <property type="component" value="Unassembled WGS sequence"/>
</dbReference>
<comment type="caution">
    <text evidence="3">The sequence shown here is derived from an EMBL/GenBank/DDBJ whole genome shotgun (WGS) entry which is preliminary data.</text>
</comment>
<sequence length="122" mass="14418">MKKLKQILQGPMDKYLMKPELSNNEQRNKKARIENDSNDEDDDSGFDPILQKRWSFWQAIALLKGIKNGLEKIVTTHMSQRREYLKRITYNLEDYIAIFVSNISEVLMGLILLNQLFRLDQN</sequence>
<protein>
    <submittedName>
        <fullName evidence="3">Uncharacterized protein</fullName>
    </submittedName>
</protein>
<feature type="region of interest" description="Disordered" evidence="1">
    <location>
        <begin position="9"/>
        <end position="46"/>
    </location>
</feature>